<evidence type="ECO:0000256" key="3">
    <source>
        <dbReference type="SAM" id="Coils"/>
    </source>
</evidence>
<dbReference type="EC" id="6.3.5.5" evidence="6"/>
<feature type="domain" description="C2H2-type" evidence="5">
    <location>
        <begin position="329"/>
        <end position="353"/>
    </location>
</feature>
<evidence type="ECO:0000259" key="5">
    <source>
        <dbReference type="PROSITE" id="PS50157"/>
    </source>
</evidence>
<feature type="coiled-coil region" evidence="3">
    <location>
        <begin position="219"/>
        <end position="246"/>
    </location>
</feature>
<evidence type="ECO:0000313" key="6">
    <source>
        <dbReference type="EMBL" id="KAK5052973.1"/>
    </source>
</evidence>
<keyword evidence="1 2" id="KW-0863">Zinc-finger</keyword>
<dbReference type="InterPro" id="IPR003604">
    <property type="entry name" value="Matrin/U1-like-C_Znf_C2H2"/>
</dbReference>
<dbReference type="InterPro" id="IPR013087">
    <property type="entry name" value="Znf_C2H2_type"/>
</dbReference>
<sequence length="368" mass="42338">MAFQDTALFQVVILAYWTCLNDTHFNAKNPLFARFFTSEEDLNTIAAATSLMFCPGLWEVIHATTPPTIEWFKGLPTCNSLWLIWGVYLLVLEKDGCRPLIYIGSGTSAMCGVIVRFKQYDDLFLLPLRLEEALEMGYIIVHKGLLCWIDLPTAAQVPVYRLLFHVLEATFSYMFWAMYAKNGDYGMGHIRLWDREAMEYDGLCSHCCLNEGIRGDFDLTAEQLEAQAIEKEKKRLELKKENATNHHYKQMAENYDEYITQANERVQKSRANNPEKHKETQNLRAQKAIENNTHHCDLCNLSFTTKLSLKNHLESAKHLRKAKESDNPFRCAPCNLGFHNKSNLNRHEKSDRHRKAVAATVLPSPELD</sequence>
<feature type="region of interest" description="Disordered" evidence="4">
    <location>
        <begin position="343"/>
        <end position="368"/>
    </location>
</feature>
<dbReference type="GO" id="GO:0004088">
    <property type="term" value="F:carbamoyl-phosphate synthase (glutamine-hydrolyzing) activity"/>
    <property type="evidence" value="ECO:0007669"/>
    <property type="project" value="UniProtKB-EC"/>
</dbReference>
<reference evidence="6 7" key="1">
    <citation type="submission" date="2023-08" db="EMBL/GenBank/DDBJ databases">
        <title>Black Yeasts Isolated from many extreme environments.</title>
        <authorList>
            <person name="Coleine C."/>
            <person name="Stajich J.E."/>
            <person name="Selbmann L."/>
        </authorList>
    </citation>
    <scope>NUCLEOTIDE SEQUENCE [LARGE SCALE GENOMIC DNA]</scope>
    <source>
        <strain evidence="6 7">CCFEE 6328</strain>
    </source>
</reference>
<keyword evidence="6" id="KW-0436">Ligase</keyword>
<evidence type="ECO:0000256" key="1">
    <source>
        <dbReference type="ARBA" id="ARBA00022771"/>
    </source>
</evidence>
<protein>
    <submittedName>
        <fullName evidence="6">Carbamoyl-phosphate synthase (Glutamine-hydrolyzing) cpa2</fullName>
        <ecNumber evidence="6">6.3.5.5</ecNumber>
    </submittedName>
</protein>
<evidence type="ECO:0000256" key="4">
    <source>
        <dbReference type="SAM" id="MobiDB-lite"/>
    </source>
</evidence>
<dbReference type="SMART" id="SM00451">
    <property type="entry name" value="ZnF_U1"/>
    <property type="match status" value="2"/>
</dbReference>
<feature type="domain" description="C2H2-type" evidence="5">
    <location>
        <begin position="294"/>
        <end position="323"/>
    </location>
</feature>
<dbReference type="Gene3D" id="3.30.160.60">
    <property type="entry name" value="Classic Zinc Finger"/>
    <property type="match status" value="2"/>
</dbReference>
<accession>A0ABR0J076</accession>
<dbReference type="Pfam" id="PF12874">
    <property type="entry name" value="zf-met"/>
    <property type="match status" value="1"/>
</dbReference>
<proteinExistence type="predicted"/>
<gene>
    <name evidence="6" type="primary">CPA2_1</name>
    <name evidence="6" type="ORF">LTR69_009542</name>
</gene>
<keyword evidence="1 2" id="KW-0862">Zinc</keyword>
<dbReference type="PROSITE" id="PS00028">
    <property type="entry name" value="ZINC_FINGER_C2H2_1"/>
    <property type="match status" value="1"/>
</dbReference>
<evidence type="ECO:0000313" key="7">
    <source>
        <dbReference type="Proteomes" id="UP001345691"/>
    </source>
</evidence>
<dbReference type="SMART" id="SM00355">
    <property type="entry name" value="ZnF_C2H2"/>
    <property type="match status" value="2"/>
</dbReference>
<keyword evidence="7" id="KW-1185">Reference proteome</keyword>
<evidence type="ECO:0000256" key="2">
    <source>
        <dbReference type="PROSITE-ProRule" id="PRU00042"/>
    </source>
</evidence>
<comment type="caution">
    <text evidence="6">The sequence shown here is derived from an EMBL/GenBank/DDBJ whole genome shotgun (WGS) entry which is preliminary data.</text>
</comment>
<dbReference type="SUPFAM" id="SSF57667">
    <property type="entry name" value="beta-beta-alpha zinc fingers"/>
    <property type="match status" value="2"/>
</dbReference>
<dbReference type="InterPro" id="IPR036236">
    <property type="entry name" value="Znf_C2H2_sf"/>
</dbReference>
<dbReference type="EMBL" id="JAVRRF010000027">
    <property type="protein sequence ID" value="KAK5052973.1"/>
    <property type="molecule type" value="Genomic_DNA"/>
</dbReference>
<dbReference type="PROSITE" id="PS50157">
    <property type="entry name" value="ZINC_FINGER_C2H2_2"/>
    <property type="match status" value="2"/>
</dbReference>
<organism evidence="6 7">
    <name type="scientific">Exophiala sideris</name>
    <dbReference type="NCBI Taxonomy" id="1016849"/>
    <lineage>
        <taxon>Eukaryota</taxon>
        <taxon>Fungi</taxon>
        <taxon>Dikarya</taxon>
        <taxon>Ascomycota</taxon>
        <taxon>Pezizomycotina</taxon>
        <taxon>Eurotiomycetes</taxon>
        <taxon>Chaetothyriomycetidae</taxon>
        <taxon>Chaetothyriales</taxon>
        <taxon>Herpotrichiellaceae</taxon>
        <taxon>Exophiala</taxon>
    </lineage>
</organism>
<dbReference type="Proteomes" id="UP001345691">
    <property type="component" value="Unassembled WGS sequence"/>
</dbReference>
<keyword evidence="1 2" id="KW-0479">Metal-binding</keyword>
<name>A0ABR0J076_9EURO</name>
<keyword evidence="3" id="KW-0175">Coiled coil</keyword>